<gene>
    <name evidence="5" type="ORF">AGR2A_Lc70115</name>
</gene>
<dbReference type="SUPFAM" id="SSF46785">
    <property type="entry name" value="Winged helix' DNA-binding domain"/>
    <property type="match status" value="1"/>
</dbReference>
<keyword evidence="3" id="KW-0804">Transcription</keyword>
<evidence type="ECO:0000256" key="3">
    <source>
        <dbReference type="ARBA" id="ARBA00023163"/>
    </source>
</evidence>
<dbReference type="Gene3D" id="1.10.10.10">
    <property type="entry name" value="Winged helix-like DNA-binding domain superfamily/Winged helix DNA-binding domain"/>
    <property type="match status" value="1"/>
</dbReference>
<proteinExistence type="predicted"/>
<dbReference type="InterPro" id="IPR008920">
    <property type="entry name" value="TF_FadR/GntR_C"/>
</dbReference>
<dbReference type="InterPro" id="IPR011711">
    <property type="entry name" value="GntR_C"/>
</dbReference>
<evidence type="ECO:0000256" key="2">
    <source>
        <dbReference type="ARBA" id="ARBA00023125"/>
    </source>
</evidence>
<dbReference type="EMBL" id="FBVY01000036">
    <property type="protein sequence ID" value="CUW99444.1"/>
    <property type="molecule type" value="Genomic_DNA"/>
</dbReference>
<dbReference type="InterPro" id="IPR036390">
    <property type="entry name" value="WH_DNA-bd_sf"/>
</dbReference>
<evidence type="ECO:0000259" key="4">
    <source>
        <dbReference type="PROSITE" id="PS50949"/>
    </source>
</evidence>
<dbReference type="Pfam" id="PF00392">
    <property type="entry name" value="GntR"/>
    <property type="match status" value="1"/>
</dbReference>
<dbReference type="Gene3D" id="1.20.120.530">
    <property type="entry name" value="GntR ligand-binding domain-like"/>
    <property type="match status" value="1"/>
</dbReference>
<dbReference type="GO" id="GO:0003677">
    <property type="term" value="F:DNA binding"/>
    <property type="evidence" value="ECO:0007669"/>
    <property type="project" value="UniProtKB-KW"/>
</dbReference>
<feature type="domain" description="HTH gntR-type" evidence="4">
    <location>
        <begin position="9"/>
        <end position="76"/>
    </location>
</feature>
<dbReference type="InterPro" id="IPR036388">
    <property type="entry name" value="WH-like_DNA-bd_sf"/>
</dbReference>
<comment type="caution">
    <text evidence="5">The sequence shown here is derived from an EMBL/GenBank/DDBJ whole genome shotgun (WGS) entry which is preliminary data.</text>
</comment>
<keyword evidence="2" id="KW-0238">DNA-binding</keyword>
<dbReference type="SMART" id="SM00345">
    <property type="entry name" value="HTH_GNTR"/>
    <property type="match status" value="1"/>
</dbReference>
<dbReference type="Pfam" id="PF07729">
    <property type="entry name" value="FCD"/>
    <property type="match status" value="1"/>
</dbReference>
<dbReference type="PANTHER" id="PTHR43537">
    <property type="entry name" value="TRANSCRIPTIONAL REGULATOR, GNTR FAMILY"/>
    <property type="match status" value="1"/>
</dbReference>
<keyword evidence="6" id="KW-1185">Reference proteome</keyword>
<dbReference type="CDD" id="cd07377">
    <property type="entry name" value="WHTH_GntR"/>
    <property type="match status" value="1"/>
</dbReference>
<dbReference type="GO" id="GO:0003700">
    <property type="term" value="F:DNA-binding transcription factor activity"/>
    <property type="evidence" value="ECO:0007669"/>
    <property type="project" value="InterPro"/>
</dbReference>
<evidence type="ECO:0000313" key="5">
    <source>
        <dbReference type="EMBL" id="CUW99444.1"/>
    </source>
</evidence>
<dbReference type="SUPFAM" id="SSF48008">
    <property type="entry name" value="GntR ligand-binding domain-like"/>
    <property type="match status" value="1"/>
</dbReference>
<dbReference type="SMART" id="SM00895">
    <property type="entry name" value="FCD"/>
    <property type="match status" value="1"/>
</dbReference>
<reference evidence="5 6" key="1">
    <citation type="submission" date="2016-01" db="EMBL/GenBank/DDBJ databases">
        <authorList>
            <person name="Regsiter A."/>
            <person name="william w."/>
        </authorList>
    </citation>
    <scope>NUCLEOTIDE SEQUENCE [LARGE SCALE GENOMIC DNA]</scope>
    <source>
        <strain evidence="5 6">CFBP 5494</strain>
    </source>
</reference>
<accession>A0A9W5B5K5</accession>
<organism evidence="5 6">
    <name type="scientific">Agrobacterium genomosp. 2 str. CFBP 5494</name>
    <dbReference type="NCBI Taxonomy" id="1183436"/>
    <lineage>
        <taxon>Bacteria</taxon>
        <taxon>Pseudomonadati</taxon>
        <taxon>Pseudomonadota</taxon>
        <taxon>Alphaproteobacteria</taxon>
        <taxon>Hyphomicrobiales</taxon>
        <taxon>Rhizobiaceae</taxon>
        <taxon>Rhizobium/Agrobacterium group</taxon>
        <taxon>Agrobacterium</taxon>
        <taxon>Agrobacterium tumefaciens complex</taxon>
    </lineage>
</organism>
<sequence>MVMNTLVKVTLAEQAHRELRARIVSGKLRGGERLLPNELAADLGISPTPVKEACLKLEADGLVVSSSRRGMVVRDFTVEDVEELYAARMLLEKGAVEVAFDAGQLDETLHAALLESLGKHRAFAKGSTLDELSKALFYDRSFHATLVAAARIPVISGSHERILDQTHTVFVSILGDYARSVEEHQNIADAIAAGSKAQIIDALWRHLERSRQNTLRQVRLLKEAGA</sequence>
<dbReference type="AlphaFoldDB" id="A0A9W5B5K5"/>
<dbReference type="InterPro" id="IPR000524">
    <property type="entry name" value="Tscrpt_reg_HTH_GntR"/>
</dbReference>
<dbReference type="Proteomes" id="UP000191933">
    <property type="component" value="Unassembled WGS sequence"/>
</dbReference>
<name>A0A9W5B5K5_9HYPH</name>
<dbReference type="PANTHER" id="PTHR43537:SF24">
    <property type="entry name" value="GLUCONATE OPERON TRANSCRIPTIONAL REPRESSOR"/>
    <property type="match status" value="1"/>
</dbReference>
<dbReference type="PROSITE" id="PS50949">
    <property type="entry name" value="HTH_GNTR"/>
    <property type="match status" value="1"/>
</dbReference>
<evidence type="ECO:0000256" key="1">
    <source>
        <dbReference type="ARBA" id="ARBA00023015"/>
    </source>
</evidence>
<keyword evidence="1" id="KW-0805">Transcription regulation</keyword>
<evidence type="ECO:0000313" key="6">
    <source>
        <dbReference type="Proteomes" id="UP000191933"/>
    </source>
</evidence>
<protein>
    <submittedName>
        <fullName evidence="5">GntR family transcriptional regulator</fullName>
    </submittedName>
</protein>